<dbReference type="InterPro" id="IPR031322">
    <property type="entry name" value="Shikimate/glucono_kinase"/>
</dbReference>
<evidence type="ECO:0000256" key="1">
    <source>
        <dbReference type="ARBA" id="ARBA00004842"/>
    </source>
</evidence>
<reference evidence="12 13" key="1">
    <citation type="submission" date="2016-08" db="EMBL/GenBank/DDBJ databases">
        <title>Novel Firmicutes and Novel Genomes.</title>
        <authorList>
            <person name="Poppleton D.I."/>
            <person name="Gribaldo S."/>
        </authorList>
    </citation>
    <scope>NUCLEOTIDE SEQUENCE [LARGE SCALE GENOMIC DNA]</scope>
    <source>
        <strain evidence="12 13">CTT3</strain>
    </source>
</reference>
<dbReference type="InterPro" id="IPR000623">
    <property type="entry name" value="Shikimate_kinase/TSH1"/>
</dbReference>
<keyword evidence="6 11" id="KW-0547">Nucleotide-binding</keyword>
<protein>
    <recommendedName>
        <fullName evidence="3 11">Shikimate kinase</fullName>
        <shortName evidence="11">SK</shortName>
        <ecNumber evidence="3 11">2.7.1.71</ecNumber>
    </recommendedName>
</protein>
<dbReference type="GO" id="GO:0009073">
    <property type="term" value="P:aromatic amino acid family biosynthetic process"/>
    <property type="evidence" value="ECO:0007669"/>
    <property type="project" value="UniProtKB-KW"/>
</dbReference>
<evidence type="ECO:0000256" key="2">
    <source>
        <dbReference type="ARBA" id="ARBA00006997"/>
    </source>
</evidence>
<feature type="binding site" evidence="11">
    <location>
        <position position="129"/>
    </location>
    <ligand>
        <name>ATP</name>
        <dbReference type="ChEBI" id="CHEBI:30616"/>
    </ligand>
</feature>
<dbReference type="GO" id="GO:0008652">
    <property type="term" value="P:amino acid biosynthetic process"/>
    <property type="evidence" value="ECO:0007669"/>
    <property type="project" value="UniProtKB-KW"/>
</dbReference>
<keyword evidence="7 11" id="KW-0418">Kinase</keyword>
<dbReference type="GO" id="GO:0000287">
    <property type="term" value="F:magnesium ion binding"/>
    <property type="evidence" value="ECO:0007669"/>
    <property type="project" value="UniProtKB-UniRule"/>
</dbReference>
<organism evidence="12 13">
    <name type="scientific">Thermohalobacter berrensis</name>
    <dbReference type="NCBI Taxonomy" id="99594"/>
    <lineage>
        <taxon>Bacteria</taxon>
        <taxon>Bacillati</taxon>
        <taxon>Bacillota</taxon>
        <taxon>Tissierellia</taxon>
        <taxon>Tissierellales</taxon>
        <taxon>Thermohalobacteraceae</taxon>
        <taxon>Thermohalobacter</taxon>
    </lineage>
</organism>
<dbReference type="EMBL" id="MCIB01000001">
    <property type="protein sequence ID" value="RKD34581.1"/>
    <property type="molecule type" value="Genomic_DNA"/>
</dbReference>
<dbReference type="RefSeq" id="WP_120166628.1">
    <property type="nucleotide sequence ID" value="NZ_MCIB01000001.1"/>
</dbReference>
<comment type="subunit">
    <text evidence="11">Monomer.</text>
</comment>
<dbReference type="GO" id="GO:0005829">
    <property type="term" value="C:cytosol"/>
    <property type="evidence" value="ECO:0007669"/>
    <property type="project" value="TreeGrafter"/>
</dbReference>
<dbReference type="PROSITE" id="PS01128">
    <property type="entry name" value="SHIKIMATE_KINASE"/>
    <property type="match status" value="1"/>
</dbReference>
<dbReference type="SUPFAM" id="SSF52540">
    <property type="entry name" value="P-loop containing nucleoside triphosphate hydrolases"/>
    <property type="match status" value="1"/>
</dbReference>
<dbReference type="Pfam" id="PF01202">
    <property type="entry name" value="SKI"/>
    <property type="match status" value="1"/>
</dbReference>
<dbReference type="HAMAP" id="MF_00109">
    <property type="entry name" value="Shikimate_kinase"/>
    <property type="match status" value="1"/>
</dbReference>
<evidence type="ECO:0000256" key="6">
    <source>
        <dbReference type="ARBA" id="ARBA00022741"/>
    </source>
</evidence>
<proteinExistence type="inferred from homology"/>
<accession>A0A419TAU5</accession>
<dbReference type="GO" id="GO:0004765">
    <property type="term" value="F:shikimate kinase activity"/>
    <property type="evidence" value="ECO:0007669"/>
    <property type="project" value="UniProtKB-UniRule"/>
</dbReference>
<keyword evidence="4 11" id="KW-0028">Amino-acid biosynthesis</keyword>
<evidence type="ECO:0000256" key="4">
    <source>
        <dbReference type="ARBA" id="ARBA00022605"/>
    </source>
</evidence>
<keyword evidence="11" id="KW-0460">Magnesium</keyword>
<evidence type="ECO:0000256" key="7">
    <source>
        <dbReference type="ARBA" id="ARBA00022777"/>
    </source>
</evidence>
<dbReference type="UniPathway" id="UPA00053">
    <property type="reaction ID" value="UER00088"/>
</dbReference>
<comment type="catalytic activity">
    <reaction evidence="10 11">
        <text>shikimate + ATP = 3-phosphoshikimate + ADP + H(+)</text>
        <dbReference type="Rhea" id="RHEA:13121"/>
        <dbReference type="ChEBI" id="CHEBI:15378"/>
        <dbReference type="ChEBI" id="CHEBI:30616"/>
        <dbReference type="ChEBI" id="CHEBI:36208"/>
        <dbReference type="ChEBI" id="CHEBI:145989"/>
        <dbReference type="ChEBI" id="CHEBI:456216"/>
        <dbReference type="EC" id="2.7.1.71"/>
    </reaction>
</comment>
<keyword evidence="8 11" id="KW-0067">ATP-binding</keyword>
<keyword evidence="5 11" id="KW-0808">Transferase</keyword>
<evidence type="ECO:0000256" key="3">
    <source>
        <dbReference type="ARBA" id="ARBA00012154"/>
    </source>
</evidence>
<dbReference type="GO" id="GO:0009423">
    <property type="term" value="P:chorismate biosynthetic process"/>
    <property type="evidence" value="ECO:0007669"/>
    <property type="project" value="UniProtKB-UniRule"/>
</dbReference>
<evidence type="ECO:0000256" key="11">
    <source>
        <dbReference type="HAMAP-Rule" id="MF_00109"/>
    </source>
</evidence>
<dbReference type="CDD" id="cd00464">
    <property type="entry name" value="SK"/>
    <property type="match status" value="1"/>
</dbReference>
<feature type="binding site" evidence="11">
    <location>
        <position position="148"/>
    </location>
    <ligand>
        <name>substrate</name>
    </ligand>
</feature>
<dbReference type="OrthoDB" id="9800332at2"/>
<comment type="similarity">
    <text evidence="2 11">Belongs to the shikimate kinase family.</text>
</comment>
<dbReference type="AlphaFoldDB" id="A0A419TAU5"/>
<feature type="binding site" evidence="11">
    <location>
        <begin position="22"/>
        <end position="27"/>
    </location>
    <ligand>
        <name>ATP</name>
        <dbReference type="ChEBI" id="CHEBI:30616"/>
    </ligand>
</feature>
<dbReference type="PRINTS" id="PR01100">
    <property type="entry name" value="SHIKIMTKNASE"/>
</dbReference>
<comment type="subcellular location">
    <subcellularLocation>
        <location evidence="11">Cytoplasm</location>
    </subcellularLocation>
</comment>
<sequence length="182" mass="21052">MTNDWVGDIVVKPNIVLIGFMGTGKTSVGKYLAEITNRKFIDIDIEIEKKNNKKISEIFKLYGEKFFRNEEIKIVKEIYNKKNLIISTGGGIILNNKNIKYLKENGLIFLLNGSIETILMNLEKSSVNRPLLGNEKWERKVKKLLKERNDLYYNSADYVINIDNKTINKVADEVLKIYNCKN</sequence>
<evidence type="ECO:0000313" key="13">
    <source>
        <dbReference type="Proteomes" id="UP000284177"/>
    </source>
</evidence>
<name>A0A419TAU5_9FIRM</name>
<dbReference type="InterPro" id="IPR027417">
    <property type="entry name" value="P-loop_NTPase"/>
</dbReference>
<keyword evidence="11" id="KW-0963">Cytoplasm</keyword>
<comment type="function">
    <text evidence="11">Catalyzes the specific phosphorylation of the 3-hydroxyl group of shikimic acid using ATP as a cosubstrate.</text>
</comment>
<dbReference type="GO" id="GO:0005524">
    <property type="term" value="F:ATP binding"/>
    <property type="evidence" value="ECO:0007669"/>
    <property type="project" value="UniProtKB-UniRule"/>
</dbReference>
<evidence type="ECO:0000256" key="10">
    <source>
        <dbReference type="ARBA" id="ARBA00048567"/>
    </source>
</evidence>
<feature type="binding site" evidence="11">
    <location>
        <position position="68"/>
    </location>
    <ligand>
        <name>substrate</name>
    </ligand>
</feature>
<dbReference type="PANTHER" id="PTHR21087:SF16">
    <property type="entry name" value="SHIKIMATE KINASE 1, CHLOROPLASTIC"/>
    <property type="match status" value="1"/>
</dbReference>
<comment type="pathway">
    <text evidence="1 11">Metabolic intermediate biosynthesis; chorismate biosynthesis; chorismate from D-erythrose 4-phosphate and phosphoenolpyruvate: step 5/7.</text>
</comment>
<dbReference type="PANTHER" id="PTHR21087">
    <property type="entry name" value="SHIKIMATE KINASE"/>
    <property type="match status" value="1"/>
</dbReference>
<comment type="caution">
    <text evidence="11">Lacks conserved residue(s) required for the propagation of feature annotation.</text>
</comment>
<gene>
    <name evidence="11" type="primary">aroK</name>
    <name evidence="12" type="ORF">BET03_01780</name>
</gene>
<feature type="binding site" evidence="11">
    <location>
        <position position="90"/>
    </location>
    <ligand>
        <name>substrate</name>
    </ligand>
</feature>
<keyword evidence="11" id="KW-0479">Metal-binding</keyword>
<comment type="cofactor">
    <cofactor evidence="11">
        <name>Mg(2+)</name>
        <dbReference type="ChEBI" id="CHEBI:18420"/>
    </cofactor>
    <text evidence="11">Binds 1 Mg(2+) ion per subunit.</text>
</comment>
<feature type="binding site" evidence="11">
    <location>
        <position position="44"/>
    </location>
    <ligand>
        <name>substrate</name>
    </ligand>
</feature>
<dbReference type="Gene3D" id="3.40.50.300">
    <property type="entry name" value="P-loop containing nucleotide triphosphate hydrolases"/>
    <property type="match status" value="1"/>
</dbReference>
<evidence type="ECO:0000256" key="9">
    <source>
        <dbReference type="ARBA" id="ARBA00023141"/>
    </source>
</evidence>
<dbReference type="InterPro" id="IPR023000">
    <property type="entry name" value="Shikimate_kinase_CS"/>
</dbReference>
<evidence type="ECO:0000313" key="12">
    <source>
        <dbReference type="EMBL" id="RKD34581.1"/>
    </source>
</evidence>
<keyword evidence="9 11" id="KW-0057">Aromatic amino acid biosynthesis</keyword>
<comment type="caution">
    <text evidence="12">The sequence shown here is derived from an EMBL/GenBank/DDBJ whole genome shotgun (WGS) entry which is preliminary data.</text>
</comment>
<evidence type="ECO:0000256" key="5">
    <source>
        <dbReference type="ARBA" id="ARBA00022679"/>
    </source>
</evidence>
<feature type="binding site" evidence="11">
    <location>
        <position position="26"/>
    </location>
    <ligand>
        <name>Mg(2+)</name>
        <dbReference type="ChEBI" id="CHEBI:18420"/>
    </ligand>
</feature>
<dbReference type="EC" id="2.7.1.71" evidence="3 11"/>
<keyword evidence="13" id="KW-1185">Reference proteome</keyword>
<evidence type="ECO:0000256" key="8">
    <source>
        <dbReference type="ARBA" id="ARBA00022840"/>
    </source>
</evidence>
<dbReference type="Proteomes" id="UP000284177">
    <property type="component" value="Unassembled WGS sequence"/>
</dbReference>